<protein>
    <submittedName>
        <fullName evidence="1">Uncharacterized protein</fullName>
    </submittedName>
</protein>
<dbReference type="EMBL" id="CP045899">
    <property type="protein sequence ID" value="QQP41046.1"/>
    <property type="molecule type" value="Genomic_DNA"/>
</dbReference>
<sequence>MLQWCSPRGDNVSGESYLIEVVESCLQTPFDEQENPKRVIDFLVNSFTRGIDNWAPVG</sequence>
<keyword evidence="2" id="KW-1185">Reference proteome</keyword>
<evidence type="ECO:0000313" key="1">
    <source>
        <dbReference type="EMBL" id="QQP41046.1"/>
    </source>
</evidence>
<organism evidence="1 2">
    <name type="scientific">Caligus rogercresseyi</name>
    <name type="common">Sea louse</name>
    <dbReference type="NCBI Taxonomy" id="217165"/>
    <lineage>
        <taxon>Eukaryota</taxon>
        <taxon>Metazoa</taxon>
        <taxon>Ecdysozoa</taxon>
        <taxon>Arthropoda</taxon>
        <taxon>Crustacea</taxon>
        <taxon>Multicrustacea</taxon>
        <taxon>Hexanauplia</taxon>
        <taxon>Copepoda</taxon>
        <taxon>Siphonostomatoida</taxon>
        <taxon>Caligidae</taxon>
        <taxon>Caligus</taxon>
    </lineage>
</organism>
<proteinExistence type="predicted"/>
<reference evidence="2" key="1">
    <citation type="submission" date="2021-01" db="EMBL/GenBank/DDBJ databases">
        <title>Caligus Genome Assembly.</title>
        <authorList>
            <person name="Gallardo-Escarate C."/>
        </authorList>
    </citation>
    <scope>NUCLEOTIDE SEQUENCE [LARGE SCALE GENOMIC DNA]</scope>
</reference>
<gene>
    <name evidence="1" type="ORF">FKW44_015293</name>
</gene>
<dbReference type="AlphaFoldDB" id="A0A7T8H0S8"/>
<name>A0A7T8H0S8_CALRO</name>
<dbReference type="Proteomes" id="UP000595437">
    <property type="component" value="Chromosome 10"/>
</dbReference>
<evidence type="ECO:0000313" key="2">
    <source>
        <dbReference type="Proteomes" id="UP000595437"/>
    </source>
</evidence>
<accession>A0A7T8H0S8</accession>